<dbReference type="AlphaFoldDB" id="A0A1F8GR55"/>
<gene>
    <name evidence="1" type="ORF">A2941_02860</name>
</gene>
<comment type="caution">
    <text evidence="1">The sequence shown here is derived from an EMBL/GenBank/DDBJ whole genome shotgun (WGS) entry which is preliminary data.</text>
</comment>
<organism evidence="1 2">
    <name type="scientific">Candidatus Yanofskybacteria bacterium RIFCSPLOWO2_01_FULL_49_17</name>
    <dbReference type="NCBI Taxonomy" id="1802700"/>
    <lineage>
        <taxon>Bacteria</taxon>
        <taxon>Candidatus Yanofskyibacteriota</taxon>
    </lineage>
</organism>
<protein>
    <submittedName>
        <fullName evidence="1">Uncharacterized protein</fullName>
    </submittedName>
</protein>
<dbReference type="Proteomes" id="UP000178444">
    <property type="component" value="Unassembled WGS sequence"/>
</dbReference>
<name>A0A1F8GR55_9BACT</name>
<dbReference type="EMBL" id="MGKO01000005">
    <property type="protein sequence ID" value="OGN27922.1"/>
    <property type="molecule type" value="Genomic_DNA"/>
</dbReference>
<evidence type="ECO:0000313" key="2">
    <source>
        <dbReference type="Proteomes" id="UP000178444"/>
    </source>
</evidence>
<reference evidence="1 2" key="1">
    <citation type="journal article" date="2016" name="Nat. Commun.">
        <title>Thousands of microbial genomes shed light on interconnected biogeochemical processes in an aquifer system.</title>
        <authorList>
            <person name="Anantharaman K."/>
            <person name="Brown C.T."/>
            <person name="Hug L.A."/>
            <person name="Sharon I."/>
            <person name="Castelle C.J."/>
            <person name="Probst A.J."/>
            <person name="Thomas B.C."/>
            <person name="Singh A."/>
            <person name="Wilkins M.J."/>
            <person name="Karaoz U."/>
            <person name="Brodie E.L."/>
            <person name="Williams K.H."/>
            <person name="Hubbard S.S."/>
            <person name="Banfield J.F."/>
        </authorList>
    </citation>
    <scope>NUCLEOTIDE SEQUENCE [LARGE SCALE GENOMIC DNA]</scope>
</reference>
<accession>A0A1F8GR55</accession>
<sequence length="177" mass="20533">MRKILLISTPSSELYTPLRKTLEALGFEVHIVDFLDHDVLKIGHPVHRVVSKMPEMIREHLRGKAFKHIDERVLDAAQWVEPDYIFVSKAKNIDIPVLEHLRKIAPTINWYGSGMGNIYSIRKLVRHYDYFFNVDADVVQLMKKEGHTNVYFLPLSGKIEDQVRQIMNIVEGAPDRT</sequence>
<proteinExistence type="predicted"/>
<evidence type="ECO:0000313" key="1">
    <source>
        <dbReference type="EMBL" id="OGN27922.1"/>
    </source>
</evidence>